<comment type="similarity">
    <text evidence="1">Belongs to the UPF0337 (CsbD) family.</text>
</comment>
<protein>
    <submittedName>
        <fullName evidence="5">General stress protein CsbD</fullName>
    </submittedName>
    <submittedName>
        <fullName evidence="4">Uncharacterized protein YjbJ (UPF0337 family)</fullName>
    </submittedName>
</protein>
<sequence length="94" mass="9679">MNTDTLAGAATDFGGKAKETLGTATGDTALKSEGVADQLSGTVQKTVGQAKDVVEENVRPLVDYVRQFSKERPFAAAAVAGVLGIALINTLRGK</sequence>
<dbReference type="AlphaFoldDB" id="A0A2T5GK27"/>
<dbReference type="RefSeq" id="WP_056411191.1">
    <property type="nucleotide sequence ID" value="NZ_JAPZPS010000008.1"/>
</dbReference>
<accession>A0A5E7Z4L0</accession>
<reference evidence="5 7" key="2">
    <citation type="submission" date="2019-09" db="EMBL/GenBank/DDBJ databases">
        <authorList>
            <person name="Dittami M. S."/>
        </authorList>
    </citation>
    <scope>NUCLEOTIDE SEQUENCE [LARGE SCALE GENOMIC DNA]</scope>
    <source>
        <strain evidence="5">SPHINGO391</strain>
    </source>
</reference>
<evidence type="ECO:0000313" key="6">
    <source>
        <dbReference type="Proteomes" id="UP000244189"/>
    </source>
</evidence>
<keyword evidence="2" id="KW-0472">Membrane</keyword>
<feature type="domain" description="CsbD-like" evidence="3">
    <location>
        <begin position="4"/>
        <end position="55"/>
    </location>
</feature>
<accession>A0A2T5GK27</accession>
<gene>
    <name evidence="4" type="ORF">C8J26_2527</name>
    <name evidence="5" type="ORF">SPHINGO391_410069</name>
</gene>
<evidence type="ECO:0000256" key="2">
    <source>
        <dbReference type="SAM" id="Phobius"/>
    </source>
</evidence>
<dbReference type="EMBL" id="QAOG01000004">
    <property type="protein sequence ID" value="PTQ59675.1"/>
    <property type="molecule type" value="Genomic_DNA"/>
</dbReference>
<dbReference type="InterPro" id="IPR036629">
    <property type="entry name" value="YjbJ_sf"/>
</dbReference>
<keyword evidence="2" id="KW-0812">Transmembrane</keyword>
<feature type="transmembrane region" description="Helical" evidence="2">
    <location>
        <begin position="74"/>
        <end position="91"/>
    </location>
</feature>
<organism evidence="4 6">
    <name type="scientific">Sphingomonas aurantiaca</name>
    <dbReference type="NCBI Taxonomy" id="185949"/>
    <lineage>
        <taxon>Bacteria</taxon>
        <taxon>Pseudomonadati</taxon>
        <taxon>Pseudomonadota</taxon>
        <taxon>Alphaproteobacteria</taxon>
        <taxon>Sphingomonadales</taxon>
        <taxon>Sphingomonadaceae</taxon>
        <taxon>Sphingomonas</taxon>
    </lineage>
</organism>
<evidence type="ECO:0000256" key="1">
    <source>
        <dbReference type="ARBA" id="ARBA00009129"/>
    </source>
</evidence>
<proteinExistence type="inferred from homology"/>
<evidence type="ECO:0000313" key="7">
    <source>
        <dbReference type="Proteomes" id="UP000326857"/>
    </source>
</evidence>
<dbReference type="PANTHER" id="PTHR34977">
    <property type="entry name" value="UPF0337 PROTEIN YJBJ"/>
    <property type="match status" value="1"/>
</dbReference>
<name>A0A2T5GK27_9SPHN</name>
<dbReference type="Gene3D" id="1.10.1470.10">
    <property type="entry name" value="YjbJ"/>
    <property type="match status" value="1"/>
</dbReference>
<dbReference type="Proteomes" id="UP000244189">
    <property type="component" value="Unassembled WGS sequence"/>
</dbReference>
<dbReference type="Proteomes" id="UP000326857">
    <property type="component" value="Unassembled WGS sequence"/>
</dbReference>
<dbReference type="EMBL" id="CABVLI010000036">
    <property type="protein sequence ID" value="VVT11507.1"/>
    <property type="molecule type" value="Genomic_DNA"/>
</dbReference>
<evidence type="ECO:0000313" key="4">
    <source>
        <dbReference type="EMBL" id="PTQ59675.1"/>
    </source>
</evidence>
<evidence type="ECO:0000259" key="3">
    <source>
        <dbReference type="Pfam" id="PF05532"/>
    </source>
</evidence>
<reference evidence="4 6" key="1">
    <citation type="submission" date="2018-04" db="EMBL/GenBank/DDBJ databases">
        <title>Genomic Encyclopedia of Type Strains, Phase III (KMG-III): the genomes of soil and plant-associated and newly described type strains.</title>
        <authorList>
            <person name="Whitman W."/>
        </authorList>
    </citation>
    <scope>NUCLEOTIDE SEQUENCE [LARGE SCALE GENOMIC DNA]</scope>
    <source>
        <strain evidence="4 6">MA101b</strain>
    </source>
</reference>
<dbReference type="InterPro" id="IPR050423">
    <property type="entry name" value="UPF0337_stress_rsp"/>
</dbReference>
<dbReference type="PANTHER" id="PTHR34977:SF1">
    <property type="entry name" value="UPF0337 PROTEIN YJBJ"/>
    <property type="match status" value="1"/>
</dbReference>
<dbReference type="Pfam" id="PF05532">
    <property type="entry name" value="CsbD"/>
    <property type="match status" value="1"/>
</dbReference>
<keyword evidence="6" id="KW-1185">Reference proteome</keyword>
<keyword evidence="2" id="KW-1133">Transmembrane helix</keyword>
<evidence type="ECO:0000313" key="5">
    <source>
        <dbReference type="EMBL" id="VVT11507.1"/>
    </source>
</evidence>
<dbReference type="SUPFAM" id="SSF69047">
    <property type="entry name" value="Hypothetical protein YjbJ"/>
    <property type="match status" value="1"/>
</dbReference>
<dbReference type="InterPro" id="IPR008462">
    <property type="entry name" value="CsbD"/>
</dbReference>